<accession>A0A9E2KWA9</accession>
<dbReference type="GO" id="GO:0016887">
    <property type="term" value="F:ATP hydrolysis activity"/>
    <property type="evidence" value="ECO:0007669"/>
    <property type="project" value="InterPro"/>
</dbReference>
<proteinExistence type="inferred from homology"/>
<dbReference type="Pfam" id="PF00005">
    <property type="entry name" value="ABC_tran"/>
    <property type="match status" value="1"/>
</dbReference>
<dbReference type="SUPFAM" id="SSF52540">
    <property type="entry name" value="P-loop containing nucleoside triphosphate hydrolases"/>
    <property type="match status" value="1"/>
</dbReference>
<evidence type="ECO:0000313" key="7">
    <source>
        <dbReference type="Proteomes" id="UP000824247"/>
    </source>
</evidence>
<evidence type="ECO:0000256" key="1">
    <source>
        <dbReference type="ARBA" id="ARBA00005417"/>
    </source>
</evidence>
<dbReference type="EMBL" id="JAHLFM010000014">
    <property type="protein sequence ID" value="MBU3830692.1"/>
    <property type="molecule type" value="Genomic_DNA"/>
</dbReference>
<organism evidence="6 7">
    <name type="scientific">Candidatus Ureaplasma intestinipullorum</name>
    <dbReference type="NCBI Taxonomy" id="2838770"/>
    <lineage>
        <taxon>Bacteria</taxon>
        <taxon>Bacillati</taxon>
        <taxon>Mycoplasmatota</taxon>
        <taxon>Mycoplasmoidales</taxon>
        <taxon>Mycoplasmoidaceae</taxon>
        <taxon>Ureaplasma</taxon>
    </lineage>
</organism>
<dbReference type="GO" id="GO:0005524">
    <property type="term" value="F:ATP binding"/>
    <property type="evidence" value="ECO:0007669"/>
    <property type="project" value="UniProtKB-KW"/>
</dbReference>
<keyword evidence="4 6" id="KW-0067">ATP-binding</keyword>
<dbReference type="InterPro" id="IPR050763">
    <property type="entry name" value="ABC_transporter_ATP-binding"/>
</dbReference>
<dbReference type="PANTHER" id="PTHR42711">
    <property type="entry name" value="ABC TRANSPORTER ATP-BINDING PROTEIN"/>
    <property type="match status" value="1"/>
</dbReference>
<protein>
    <submittedName>
        <fullName evidence="6">ABC transporter ATP-binding protein</fullName>
    </submittedName>
</protein>
<dbReference type="PANTHER" id="PTHR42711:SF5">
    <property type="entry name" value="ABC TRANSPORTER ATP-BINDING PROTEIN NATA"/>
    <property type="match status" value="1"/>
</dbReference>
<sequence length="282" mass="32069">MNIFKKKSKTIPFNIKNIKSPSILAALNQENNKDDYKVYINKELNHDEKLIEINNLVKKFGHKEKCKVVLNGVNLTVSKGKNLALLGGNGAGKTTLVETIAGLYKPDGGSIKYLYKYDKTFQERLGIQFQDSFYPNAITVKEVIDFMIGLYGSKISHDELIAMLNIFGINEYYKKRVSKLSGGQQQRLNALLAIIHKPTVLFLDELSTGLDITIRTNIKRFIKHYAIENGITLILVSHDTDEIAYLADEIAVLKKGKIVYFDTKENIVQEYENIEKFLIPYL</sequence>
<dbReference type="InterPro" id="IPR003593">
    <property type="entry name" value="AAA+_ATPase"/>
</dbReference>
<dbReference type="AlphaFoldDB" id="A0A9E2KWA9"/>
<comment type="similarity">
    <text evidence="1">Belongs to the ABC transporter superfamily.</text>
</comment>
<reference evidence="6" key="2">
    <citation type="submission" date="2021-04" db="EMBL/GenBank/DDBJ databases">
        <authorList>
            <person name="Gilroy R."/>
        </authorList>
    </citation>
    <scope>NUCLEOTIDE SEQUENCE</scope>
    <source>
        <strain evidence="6">A5-1222</strain>
    </source>
</reference>
<dbReference type="Gene3D" id="3.40.50.300">
    <property type="entry name" value="P-loop containing nucleotide triphosphate hydrolases"/>
    <property type="match status" value="1"/>
</dbReference>
<comment type="caution">
    <text evidence="6">The sequence shown here is derived from an EMBL/GenBank/DDBJ whole genome shotgun (WGS) entry which is preliminary data.</text>
</comment>
<evidence type="ECO:0000259" key="5">
    <source>
        <dbReference type="PROSITE" id="PS50893"/>
    </source>
</evidence>
<reference evidence="6" key="1">
    <citation type="journal article" date="2021" name="PeerJ">
        <title>Extensive microbial diversity within the chicken gut microbiome revealed by metagenomics and culture.</title>
        <authorList>
            <person name="Gilroy R."/>
            <person name="Ravi A."/>
            <person name="Getino M."/>
            <person name="Pursley I."/>
            <person name="Horton D.L."/>
            <person name="Alikhan N.F."/>
            <person name="Baker D."/>
            <person name="Gharbi K."/>
            <person name="Hall N."/>
            <person name="Watson M."/>
            <person name="Adriaenssens E.M."/>
            <person name="Foster-Nyarko E."/>
            <person name="Jarju S."/>
            <person name="Secka A."/>
            <person name="Antonio M."/>
            <person name="Oren A."/>
            <person name="Chaudhuri R.R."/>
            <person name="La Ragione R."/>
            <person name="Hildebrand F."/>
            <person name="Pallen M.J."/>
        </authorList>
    </citation>
    <scope>NUCLEOTIDE SEQUENCE</scope>
    <source>
        <strain evidence="6">A5-1222</strain>
    </source>
</reference>
<evidence type="ECO:0000256" key="3">
    <source>
        <dbReference type="ARBA" id="ARBA00022741"/>
    </source>
</evidence>
<dbReference type="InterPro" id="IPR003439">
    <property type="entry name" value="ABC_transporter-like_ATP-bd"/>
</dbReference>
<dbReference type="Proteomes" id="UP000824247">
    <property type="component" value="Unassembled WGS sequence"/>
</dbReference>
<gene>
    <name evidence="6" type="ORF">H9897_00815</name>
</gene>
<dbReference type="PROSITE" id="PS50893">
    <property type="entry name" value="ABC_TRANSPORTER_2"/>
    <property type="match status" value="1"/>
</dbReference>
<feature type="domain" description="ABC transporter" evidence="5">
    <location>
        <begin position="51"/>
        <end position="280"/>
    </location>
</feature>
<keyword evidence="2" id="KW-0813">Transport</keyword>
<dbReference type="SMART" id="SM00382">
    <property type="entry name" value="AAA"/>
    <property type="match status" value="1"/>
</dbReference>
<keyword evidence="3" id="KW-0547">Nucleotide-binding</keyword>
<evidence type="ECO:0000313" key="6">
    <source>
        <dbReference type="EMBL" id="MBU3830692.1"/>
    </source>
</evidence>
<evidence type="ECO:0000256" key="2">
    <source>
        <dbReference type="ARBA" id="ARBA00022448"/>
    </source>
</evidence>
<dbReference type="InterPro" id="IPR027417">
    <property type="entry name" value="P-loop_NTPase"/>
</dbReference>
<evidence type="ECO:0000256" key="4">
    <source>
        <dbReference type="ARBA" id="ARBA00022840"/>
    </source>
</evidence>
<name>A0A9E2KWA9_9BACT</name>